<dbReference type="RefSeq" id="WP_197013812.1">
    <property type="nucleotide sequence ID" value="NZ_BAABES010000019.1"/>
</dbReference>
<dbReference type="SUPFAM" id="SSF47473">
    <property type="entry name" value="EF-hand"/>
    <property type="match status" value="1"/>
</dbReference>
<dbReference type="PANTHER" id="PTHR10827">
    <property type="entry name" value="RETICULOCALBIN"/>
    <property type="match status" value="1"/>
</dbReference>
<dbReference type="InterPro" id="IPR011992">
    <property type="entry name" value="EF-hand-dom_pair"/>
</dbReference>
<dbReference type="PROSITE" id="PS50222">
    <property type="entry name" value="EF_HAND_2"/>
    <property type="match status" value="3"/>
</dbReference>
<reference evidence="4" key="1">
    <citation type="submission" date="2020-11" db="EMBL/GenBank/DDBJ databases">
        <title>Sequencing the genomes of 1000 actinobacteria strains.</title>
        <authorList>
            <person name="Klenk H.-P."/>
        </authorList>
    </citation>
    <scope>NUCLEOTIDE SEQUENCE</scope>
    <source>
        <strain evidence="4">DSM 43175</strain>
    </source>
</reference>
<evidence type="ECO:0000259" key="3">
    <source>
        <dbReference type="PROSITE" id="PS50222"/>
    </source>
</evidence>
<evidence type="ECO:0000256" key="2">
    <source>
        <dbReference type="ARBA" id="ARBA00022737"/>
    </source>
</evidence>
<evidence type="ECO:0000256" key="1">
    <source>
        <dbReference type="ARBA" id="ARBA00022723"/>
    </source>
</evidence>
<dbReference type="Gene3D" id="1.10.238.10">
    <property type="entry name" value="EF-hand"/>
    <property type="match status" value="1"/>
</dbReference>
<protein>
    <submittedName>
        <fullName evidence="4">Ca2+-binding EF-hand superfamily protein</fullName>
    </submittedName>
</protein>
<keyword evidence="1" id="KW-0479">Metal-binding</keyword>
<dbReference type="SMART" id="SM00054">
    <property type="entry name" value="EFh"/>
    <property type="match status" value="4"/>
</dbReference>
<feature type="domain" description="EF-hand" evidence="3">
    <location>
        <begin position="56"/>
        <end position="91"/>
    </location>
</feature>
<gene>
    <name evidence="4" type="ORF">IW256_005624</name>
</gene>
<dbReference type="PROSITE" id="PS00018">
    <property type="entry name" value="EF_HAND_1"/>
    <property type="match status" value="3"/>
</dbReference>
<dbReference type="EMBL" id="JADOUA010000001">
    <property type="protein sequence ID" value="MBG6091511.1"/>
    <property type="molecule type" value="Genomic_DNA"/>
</dbReference>
<evidence type="ECO:0000313" key="4">
    <source>
        <dbReference type="EMBL" id="MBG6091511.1"/>
    </source>
</evidence>
<sequence length="181" mass="19473">MVDAIIERRAEHWFGLVDVDGDGAIEHADLQALARRIAERLGNDMSSAQGRQIKRAYERAWETIAEALDADHDQRISRAEFVSFIEGHAAGEAADTLLRPIAEAEFAAADTDGDGLLSRADYIKLLKASGLSAEDAEHGAANVDLDGDGRIDVEEYVRMCRDYFAAGGARPGAGEVFGAAL</sequence>
<accession>A0A931DPQ1</accession>
<keyword evidence="5" id="KW-1185">Reference proteome</keyword>
<feature type="domain" description="EF-hand" evidence="3">
    <location>
        <begin position="131"/>
        <end position="166"/>
    </location>
</feature>
<comment type="caution">
    <text evidence="4">The sequence shown here is derived from an EMBL/GenBank/DDBJ whole genome shotgun (WGS) entry which is preliminary data.</text>
</comment>
<dbReference type="GO" id="GO:0005509">
    <property type="term" value="F:calcium ion binding"/>
    <property type="evidence" value="ECO:0007669"/>
    <property type="project" value="InterPro"/>
</dbReference>
<keyword evidence="2" id="KW-0677">Repeat</keyword>
<name>A0A931DPQ1_9ACTN</name>
<dbReference type="Pfam" id="PF13499">
    <property type="entry name" value="EF-hand_7"/>
    <property type="match status" value="2"/>
</dbReference>
<dbReference type="InterPro" id="IPR018247">
    <property type="entry name" value="EF_Hand_1_Ca_BS"/>
</dbReference>
<dbReference type="AlphaFoldDB" id="A0A931DPQ1"/>
<feature type="domain" description="EF-hand" evidence="3">
    <location>
        <begin position="5"/>
        <end position="40"/>
    </location>
</feature>
<dbReference type="PANTHER" id="PTHR10827:SF98">
    <property type="entry name" value="45 KDA CALCIUM-BINDING PROTEIN"/>
    <property type="match status" value="1"/>
</dbReference>
<dbReference type="InterPro" id="IPR002048">
    <property type="entry name" value="EF_hand_dom"/>
</dbReference>
<proteinExistence type="predicted"/>
<dbReference type="Proteomes" id="UP000614047">
    <property type="component" value="Unassembled WGS sequence"/>
</dbReference>
<organism evidence="4 5">
    <name type="scientific">Actinomadura viridis</name>
    <dbReference type="NCBI Taxonomy" id="58110"/>
    <lineage>
        <taxon>Bacteria</taxon>
        <taxon>Bacillati</taxon>
        <taxon>Actinomycetota</taxon>
        <taxon>Actinomycetes</taxon>
        <taxon>Streptosporangiales</taxon>
        <taxon>Thermomonosporaceae</taxon>
        <taxon>Actinomadura</taxon>
    </lineage>
</organism>
<evidence type="ECO:0000313" key="5">
    <source>
        <dbReference type="Proteomes" id="UP000614047"/>
    </source>
</evidence>